<accession>A0A1B2I1A1</accession>
<dbReference type="AlphaFoldDB" id="A0A1B2I1A1"/>
<dbReference type="KEGG" id="cpor:BED41_00695"/>
<proteinExistence type="predicted"/>
<dbReference type="InterPro" id="IPR036390">
    <property type="entry name" value="WH_DNA-bd_sf"/>
</dbReference>
<evidence type="ECO:0000256" key="3">
    <source>
        <dbReference type="ARBA" id="ARBA00023163"/>
    </source>
</evidence>
<dbReference type="SMART" id="SM00895">
    <property type="entry name" value="FCD"/>
    <property type="match status" value="1"/>
</dbReference>
<dbReference type="InterPro" id="IPR008920">
    <property type="entry name" value="TF_FadR/GntR_C"/>
</dbReference>
<dbReference type="Pfam" id="PF07729">
    <property type="entry name" value="FCD"/>
    <property type="match status" value="1"/>
</dbReference>
<evidence type="ECO:0000313" key="6">
    <source>
        <dbReference type="Proteomes" id="UP000093044"/>
    </source>
</evidence>
<dbReference type="STRING" id="1197717.BED41_00695"/>
<dbReference type="PRINTS" id="PR00035">
    <property type="entry name" value="HTHGNTR"/>
</dbReference>
<keyword evidence="2" id="KW-0238">DNA-binding</keyword>
<keyword evidence="3" id="KW-0804">Transcription</keyword>
<dbReference type="GO" id="GO:0003700">
    <property type="term" value="F:DNA-binding transcription factor activity"/>
    <property type="evidence" value="ECO:0007669"/>
    <property type="project" value="InterPro"/>
</dbReference>
<evidence type="ECO:0000313" key="5">
    <source>
        <dbReference type="EMBL" id="ANZ43748.1"/>
    </source>
</evidence>
<dbReference type="GO" id="GO:0003677">
    <property type="term" value="F:DNA binding"/>
    <property type="evidence" value="ECO:0007669"/>
    <property type="project" value="UniProtKB-KW"/>
</dbReference>
<dbReference type="OrthoDB" id="2928at2"/>
<dbReference type="PANTHER" id="PTHR43537">
    <property type="entry name" value="TRANSCRIPTIONAL REGULATOR, GNTR FAMILY"/>
    <property type="match status" value="1"/>
</dbReference>
<keyword evidence="1" id="KW-0805">Transcription regulation</keyword>
<evidence type="ECO:0000256" key="1">
    <source>
        <dbReference type="ARBA" id="ARBA00023015"/>
    </source>
</evidence>
<dbReference type="EMBL" id="CP016757">
    <property type="protein sequence ID" value="ANZ43748.1"/>
    <property type="molecule type" value="Genomic_DNA"/>
</dbReference>
<dbReference type="InterPro" id="IPR036388">
    <property type="entry name" value="WH-like_DNA-bd_sf"/>
</dbReference>
<organism evidence="5 6">
    <name type="scientific">Cloacibacillus porcorum</name>
    <dbReference type="NCBI Taxonomy" id="1197717"/>
    <lineage>
        <taxon>Bacteria</taxon>
        <taxon>Thermotogati</taxon>
        <taxon>Synergistota</taxon>
        <taxon>Synergistia</taxon>
        <taxon>Synergistales</taxon>
        <taxon>Synergistaceae</taxon>
        <taxon>Cloacibacillus</taxon>
    </lineage>
</organism>
<evidence type="ECO:0000256" key="2">
    <source>
        <dbReference type="ARBA" id="ARBA00023125"/>
    </source>
</evidence>
<dbReference type="SUPFAM" id="SSF46785">
    <property type="entry name" value="Winged helix' DNA-binding domain"/>
    <property type="match status" value="1"/>
</dbReference>
<name>A0A1B2I1A1_9BACT</name>
<dbReference type="PROSITE" id="PS50949">
    <property type="entry name" value="HTH_GNTR"/>
    <property type="match status" value="1"/>
</dbReference>
<dbReference type="InterPro" id="IPR000524">
    <property type="entry name" value="Tscrpt_reg_HTH_GntR"/>
</dbReference>
<dbReference type="Pfam" id="PF00392">
    <property type="entry name" value="GntR"/>
    <property type="match status" value="1"/>
</dbReference>
<dbReference type="SMART" id="SM00345">
    <property type="entry name" value="HTH_GNTR"/>
    <property type="match status" value="1"/>
</dbReference>
<feature type="domain" description="HTH gntR-type" evidence="4">
    <location>
        <begin position="9"/>
        <end position="76"/>
    </location>
</feature>
<dbReference type="SUPFAM" id="SSF48008">
    <property type="entry name" value="GntR ligand-binding domain-like"/>
    <property type="match status" value="1"/>
</dbReference>
<dbReference type="Proteomes" id="UP000093044">
    <property type="component" value="Chromosome"/>
</dbReference>
<dbReference type="Gene3D" id="1.20.120.530">
    <property type="entry name" value="GntR ligand-binding domain-like"/>
    <property type="match status" value="1"/>
</dbReference>
<dbReference type="InterPro" id="IPR011711">
    <property type="entry name" value="GntR_C"/>
</dbReference>
<reference evidence="5" key="1">
    <citation type="submission" date="2016-08" db="EMBL/GenBank/DDBJ databases">
        <title>Complete genome of Cloacibacillus porcorum.</title>
        <authorList>
            <person name="Looft T."/>
            <person name="Bayles D.O."/>
            <person name="Alt D.P."/>
        </authorList>
    </citation>
    <scope>NUCLEOTIDE SEQUENCE [LARGE SCALE GENOMIC DNA]</scope>
    <source>
        <strain evidence="5">CL-84</strain>
    </source>
</reference>
<keyword evidence="6" id="KW-1185">Reference proteome</keyword>
<gene>
    <name evidence="5" type="ORF">BED41_00695</name>
</gene>
<dbReference type="PANTHER" id="PTHR43537:SF5">
    <property type="entry name" value="UXU OPERON TRANSCRIPTIONAL REGULATOR"/>
    <property type="match status" value="1"/>
</dbReference>
<sequence length="218" mass="24990">MIMDSFIEQTAPGVAYSEIKKMIMLKKLKPGQRLAEITLSQEIGVSRTPVREALRKLTLEGWLRMVPNSGVWVASPTRREMINAYEVRAKLEQWGIEEAMPNVTPLLLRLLEENIEEEQAVYEGRISAEKYPEINSRFHLSIAEAGGNEILCQHIRTAINTTDVYMVLYENYLDFSNNRSLSEHRKLLELIKERDTEAAIKMIGVHVHNGFLDLKLGH</sequence>
<dbReference type="Gene3D" id="1.10.10.10">
    <property type="entry name" value="Winged helix-like DNA-binding domain superfamily/Winged helix DNA-binding domain"/>
    <property type="match status" value="1"/>
</dbReference>
<evidence type="ECO:0000259" key="4">
    <source>
        <dbReference type="PROSITE" id="PS50949"/>
    </source>
</evidence>
<protein>
    <recommendedName>
        <fullName evidence="4">HTH gntR-type domain-containing protein</fullName>
    </recommendedName>
</protein>